<evidence type="ECO:0000313" key="8">
    <source>
        <dbReference type="EMBL" id="QIK51615.1"/>
    </source>
</evidence>
<accession>A0A6G7WH48</accession>
<dbReference type="EMBL" id="CP049889">
    <property type="protein sequence ID" value="QIK51615.1"/>
    <property type="molecule type" value="Genomic_DNA"/>
</dbReference>
<keyword evidence="6" id="KW-1006">Bacterial flagellum protein export</keyword>
<dbReference type="Proteomes" id="UP000501830">
    <property type="component" value="Chromosome"/>
</dbReference>
<gene>
    <name evidence="8" type="ORF">G7058_05855</name>
</gene>
<dbReference type="RefSeq" id="WP_166062672.1">
    <property type="nucleotide sequence ID" value="NZ_CP049889.1"/>
</dbReference>
<name>A0A6G7WH48_9LACT</name>
<keyword evidence="9" id="KW-1185">Reference proteome</keyword>
<evidence type="ECO:0000313" key="9">
    <source>
        <dbReference type="Proteomes" id="UP000501830"/>
    </source>
</evidence>
<keyword evidence="3" id="KW-0813">Transport</keyword>
<feature type="domain" description="Flagellar assembly protein FliH/Type III secretion system HrpE" evidence="7">
    <location>
        <begin position="116"/>
        <end position="242"/>
    </location>
</feature>
<dbReference type="KEGG" id="jpo:G7058_05855"/>
<keyword evidence="5" id="KW-0653">Protein transport</keyword>
<evidence type="ECO:0000259" key="7">
    <source>
        <dbReference type="Pfam" id="PF02108"/>
    </source>
</evidence>
<evidence type="ECO:0000256" key="3">
    <source>
        <dbReference type="ARBA" id="ARBA00022448"/>
    </source>
</evidence>
<dbReference type="InterPro" id="IPR018035">
    <property type="entry name" value="Flagellar_FliH/T3SS_HrpE"/>
</dbReference>
<comment type="function">
    <text evidence="1">Needed for flagellar regrowth and assembly.</text>
</comment>
<dbReference type="PANTHER" id="PTHR34982">
    <property type="entry name" value="YOP PROTEINS TRANSLOCATION PROTEIN L"/>
    <property type="match status" value="1"/>
</dbReference>
<comment type="similarity">
    <text evidence="2">Belongs to the FliH family.</text>
</comment>
<dbReference type="Pfam" id="PF02108">
    <property type="entry name" value="FliH"/>
    <property type="match status" value="1"/>
</dbReference>
<sequence>MLLSHRVIKAGNMAVDTTTADIQTELKVEHIIETIQNTSPERDAYHEEKLQMARFLKEAEEEKRAIVEAAKQDALEARIQAEAEGFRAGEIQGQEMGFQSGYQTGLEAAQVEAEKLKQAAHEMMSMASQEVNAFYTAKREEIIALAAQMAEKVIHEKINTSDEKIIALLEPILSRMVQESKFITLTVTPELQNFTKEKIKELEKTFPLYRFAVLVDSSLEENGCIIETSHAIVDLQVKQQLDAMVEELSEMMVS</sequence>
<protein>
    <recommendedName>
        <fullName evidence="7">Flagellar assembly protein FliH/Type III secretion system HrpE domain-containing protein</fullName>
    </recommendedName>
</protein>
<dbReference type="GeneID" id="94552797"/>
<dbReference type="PANTHER" id="PTHR34982:SF1">
    <property type="entry name" value="FLAGELLAR ASSEMBLY PROTEIN FLIH"/>
    <property type="match status" value="1"/>
</dbReference>
<evidence type="ECO:0000256" key="2">
    <source>
        <dbReference type="ARBA" id="ARBA00006602"/>
    </source>
</evidence>
<organism evidence="8 9">
    <name type="scientific">Jeotgalibaca porci</name>
    <dbReference type="NCBI Taxonomy" id="1868793"/>
    <lineage>
        <taxon>Bacteria</taxon>
        <taxon>Bacillati</taxon>
        <taxon>Bacillota</taxon>
        <taxon>Bacilli</taxon>
        <taxon>Lactobacillales</taxon>
        <taxon>Carnobacteriaceae</taxon>
        <taxon>Jeotgalibaca</taxon>
    </lineage>
</organism>
<reference evidence="8 9" key="1">
    <citation type="journal article" date="2017" name="Int. J. Syst. Evol. Microbiol.">
        <title>Jeotgalibaca porci sp. nov. and Jeotgalibaca arthritidis sp. nov., isolated from pigs, and emended description of the genus Jeotgalibaca.</title>
        <authorList>
            <person name="Zamora L."/>
            <person name="Perez-Sancho M."/>
            <person name="Dominguez L."/>
            <person name="Fernandez-Garayzabal J.F."/>
            <person name="Vela A.I."/>
        </authorList>
    </citation>
    <scope>NUCLEOTIDE SEQUENCE [LARGE SCALE GENOMIC DNA]</scope>
    <source>
        <strain evidence="8 9">CCUG 69148</strain>
    </source>
</reference>
<evidence type="ECO:0000256" key="1">
    <source>
        <dbReference type="ARBA" id="ARBA00003041"/>
    </source>
</evidence>
<dbReference type="GO" id="GO:0015031">
    <property type="term" value="P:protein transport"/>
    <property type="evidence" value="ECO:0007669"/>
    <property type="project" value="UniProtKB-KW"/>
</dbReference>
<proteinExistence type="inferred from homology"/>
<evidence type="ECO:0000256" key="4">
    <source>
        <dbReference type="ARBA" id="ARBA00022795"/>
    </source>
</evidence>
<evidence type="ECO:0000256" key="6">
    <source>
        <dbReference type="ARBA" id="ARBA00023225"/>
    </source>
</evidence>
<dbReference type="InterPro" id="IPR051472">
    <property type="entry name" value="T3SS_Stator/FliH"/>
</dbReference>
<keyword evidence="4" id="KW-1005">Bacterial flagellum biogenesis</keyword>
<dbReference type="AlphaFoldDB" id="A0A6G7WH48"/>
<dbReference type="GO" id="GO:0044781">
    <property type="term" value="P:bacterial-type flagellum organization"/>
    <property type="evidence" value="ECO:0007669"/>
    <property type="project" value="UniProtKB-KW"/>
</dbReference>
<dbReference type="GO" id="GO:0005829">
    <property type="term" value="C:cytosol"/>
    <property type="evidence" value="ECO:0007669"/>
    <property type="project" value="TreeGrafter"/>
</dbReference>
<evidence type="ECO:0000256" key="5">
    <source>
        <dbReference type="ARBA" id="ARBA00022927"/>
    </source>
</evidence>